<dbReference type="InterPro" id="IPR032821">
    <property type="entry name" value="PKS_assoc"/>
</dbReference>
<dbReference type="PROSITE" id="PS52019">
    <property type="entry name" value="PKS_MFAS_DH"/>
    <property type="match status" value="1"/>
</dbReference>
<dbReference type="SMART" id="SM00827">
    <property type="entry name" value="PKS_AT"/>
    <property type="match status" value="1"/>
</dbReference>
<dbReference type="InterPro" id="IPR042104">
    <property type="entry name" value="PKS_dehydratase_sf"/>
</dbReference>
<dbReference type="InterPro" id="IPR036291">
    <property type="entry name" value="NAD(P)-bd_dom_sf"/>
</dbReference>
<feature type="domain" description="Carrier" evidence="7">
    <location>
        <begin position="1986"/>
        <end position="2065"/>
    </location>
</feature>
<dbReference type="Pfam" id="PF21089">
    <property type="entry name" value="PKS_DH_N"/>
    <property type="match status" value="1"/>
</dbReference>
<dbReference type="InterPro" id="IPR020807">
    <property type="entry name" value="PKS_DH"/>
</dbReference>
<dbReference type="Gene3D" id="3.40.366.10">
    <property type="entry name" value="Malonyl-Coenzyme A Acyl Carrier Protein, domain 2"/>
    <property type="match status" value="1"/>
</dbReference>
<dbReference type="Pfam" id="PF16197">
    <property type="entry name" value="KAsynt_C_assoc"/>
    <property type="match status" value="1"/>
</dbReference>
<dbReference type="PROSITE" id="PS50075">
    <property type="entry name" value="CARRIER"/>
    <property type="match status" value="1"/>
</dbReference>
<dbReference type="Pfam" id="PF00550">
    <property type="entry name" value="PP-binding"/>
    <property type="match status" value="1"/>
</dbReference>
<feature type="active site" description="Proton acceptor; for dehydratase activity" evidence="6">
    <location>
        <position position="751"/>
    </location>
</feature>
<dbReference type="SMART" id="SM00822">
    <property type="entry name" value="PKS_KR"/>
    <property type="match status" value="1"/>
</dbReference>
<gene>
    <name evidence="10" type="ORF">SLS62_001789</name>
</gene>
<sequence>MTVDQHMNTAKLGILSPTSTCHTFDASADGYGRAEGAGALYVKRLSDAIRDADPIRGIIRATAVNTNGKVEGMGITHPSGKNQERVVRTAYEKAGLDPQCTAYAELHGTGTPVGDPIEVRAISRALNDERPKDRPLLVGAVKPNIGHSEAASGIFAVMKTALMTEAAMIPGVALFKNLNPEILEKDWNVKVHANTAPWPKDSLIRRASVSSFGYGGTNGHVIVESADSLYPFYQHGKPKREANYDHSSKRPFLLCFSAHDKPTLSRNIQAIGAVAADYYTADLAYTLNLHRSKFSHRAFTIAYEGQETAAFAPESLRKGVPPKKQGGVGFIFTGQGAQWLGMGKVALQQFPIMLDTIEKLDRILSRLSEKPSFSLAGMLLDDSETNATRINDAEVAQPLCTAIQIALVDLFVQWNIKPVVSIGHSSGEIAAAYAAGLISAPEAIIAAFCRGRAVRTSVPGSMLAVGVGAADVGNYLADTKDIYIACENSPGSVTLSGDAEAIAQLGQDLKAKGVFAAELKTGRAYHSPYMASVGDEYDSMLPQDLAVLTEDDLVWRHPRSHMVSSVTGEPIAGESLDASYWSKNLRQRVLFDTAVRRMGSDKEFDQVTTVIEVGCHSALSRIFKQIGLADKAYIPSLTRNKDDADQLLSVAGSLFLAGYPVDLEKVNSDDAQESGGALRKSKTQYLLVDLPRYQWNYEKQYWAEPRTSAEQRARAHPRHDLLGRRVAGLSNSCKAWRNVLRLRDVPWLKDHNLGGAAIFPAAGYLSAAIEALWQVHEGEGRPFQGVEFRDVDIKTALSVPESDGIEIVVSLHTLGGSEWHTFSFESFDDGIWTLHCEGKISASHPDVLARNHPVDESALTQRVSGKRWYNAFHRVGFGYTNTFQRLQDARTERSLHHAAGDVLIAPDSGVMTGESRHMIHPSTIDACLHLIIISIHAGKHKEMPWGVVPTRIGKVSMTFPEDNSAVTGNAIAWTDSFEDRRFNTHTVLTGASGKTLLDIENLTCVPYEAAIPAHARDVADPEPFSVMTWKPDITTLTAGSTRPESLNQIVELVCHQHPVKTAMICGSPSPEVVSSVLEVLPRSCAVTVGFAGEQEVSLSESIQGRVTLKTLAVSPEGWSSDLDDQLYDMVLVHFSDLEASKADIAPATALSLVGNGGWVLGSQQDFSLAESESALMFDRYFALKKNGTETPNGVNTHSQEITILSASPASFGDQTLADILSTSGRTVLQKDVTSFSPDADHCVVIDDTAGAFLLSLSEQDFGGLKSVLSSGIPVLWLTQGVKEGRSAEGGMAEGFLRAIRSEQASVRVSLLDISHDEKPEDITQTIIAKLDSVATKDSGSDTEFWLHRGVLHIPRLYPRADLNREWTEMEKAVDAPTTQPLPAPAIALLKGKKRDSGIVMEPEILQVDLASDEVEIRIEASDETLTSGPKTLVFGTIVHAGTSIGQSALAKRVVAFSPDGTPTTMRTSEYITVDDTDAAARPEKLLEALEALQPLVHAYVLAGKMDDQSQVLALPGQKSTTAMLVLLAKALGFKLCLTAASPEEKQDYMSEFSLADDNVLLSTDMDNLVASMHKMSQKSSLSVITHDFSALAQQVWARIPASSRLLLLMNNPSVPEGLDCQPFMRGASFVPVSTKSLPAKPAAEVLRQSLSLIERNPQLLREPQFSLSHDGTYLLVGCLGGLGRSLTKWMMERGARHFAFISRSGADKPEAARIVAAIERSEGASAKVYRADAADEEAVQQIVLSLQEERPIRGVVHAAMVLKDGMFEQMDYASFMAAITPKARGALSLHKALLGSSSSSRPLDFFVMTSSISAVLGNMGQSNYSAANSLLDALARHRRTQGLAASSLALPVVLDVGVVAEDEALEAALLRKGLYGISEHEMLRGFEVAMSSSSPSSSSPTSSLMDESHQLVMGMETQELARAIAAISAANADLYWIGDARFCHVRAALEGAHGGEGGGAGSGGSNSSENFAATVEAARVAGGADAAVDAIAAYIAQRMSGILMIPADDFELDGPSLGSYGLDSMVGAEMRSWLFKEFGLDYPFQKLLARTLTFRALAGVVAEKMGVVGAGGDE</sequence>
<dbReference type="InterPro" id="IPR036736">
    <property type="entry name" value="ACP-like_sf"/>
</dbReference>
<dbReference type="SMART" id="SM00823">
    <property type="entry name" value="PKS_PP"/>
    <property type="match status" value="1"/>
</dbReference>
<dbReference type="Gene3D" id="3.40.47.10">
    <property type="match status" value="1"/>
</dbReference>
<dbReference type="SMART" id="SM00826">
    <property type="entry name" value="PKS_DH"/>
    <property type="match status" value="1"/>
</dbReference>
<dbReference type="Gene3D" id="3.40.50.720">
    <property type="entry name" value="NAD(P)-binding Rossmann-like Domain"/>
    <property type="match status" value="2"/>
</dbReference>
<keyword evidence="5" id="KW-0511">Multifunctional enzyme</keyword>
<evidence type="ECO:0000256" key="2">
    <source>
        <dbReference type="ARBA" id="ARBA00022553"/>
    </source>
</evidence>
<evidence type="ECO:0000256" key="1">
    <source>
        <dbReference type="ARBA" id="ARBA00022450"/>
    </source>
</evidence>
<evidence type="ECO:0000259" key="7">
    <source>
        <dbReference type="PROSITE" id="PS50075"/>
    </source>
</evidence>
<keyword evidence="3" id="KW-0808">Transferase</keyword>
<dbReference type="SUPFAM" id="SSF47336">
    <property type="entry name" value="ACP-like"/>
    <property type="match status" value="1"/>
</dbReference>
<reference evidence="10 11" key="1">
    <citation type="submission" date="2024-02" db="EMBL/GenBank/DDBJ databases">
        <title>De novo assembly and annotation of 12 fungi associated with fruit tree decline syndrome in Ontario, Canada.</title>
        <authorList>
            <person name="Sulman M."/>
            <person name="Ellouze W."/>
            <person name="Ilyukhin E."/>
        </authorList>
    </citation>
    <scope>NUCLEOTIDE SEQUENCE [LARGE SCALE GENOMIC DNA]</scope>
    <source>
        <strain evidence="10 11">M11/M66-122</strain>
    </source>
</reference>
<dbReference type="PANTHER" id="PTHR43775">
    <property type="entry name" value="FATTY ACID SYNTHASE"/>
    <property type="match status" value="1"/>
</dbReference>
<dbReference type="PROSITE" id="PS00012">
    <property type="entry name" value="PHOSPHOPANTETHEINE"/>
    <property type="match status" value="1"/>
</dbReference>
<feature type="region of interest" description="N-terminal hotdog fold" evidence="6">
    <location>
        <begin position="719"/>
        <end position="847"/>
    </location>
</feature>
<dbReference type="InterPro" id="IPR016036">
    <property type="entry name" value="Malonyl_transacylase_ACP-bd"/>
</dbReference>
<dbReference type="InterPro" id="IPR049551">
    <property type="entry name" value="PKS_DH_C"/>
</dbReference>
<dbReference type="GO" id="GO:0030639">
    <property type="term" value="P:polyketide biosynthetic process"/>
    <property type="evidence" value="ECO:0007669"/>
    <property type="project" value="UniProtKB-ARBA"/>
</dbReference>
<dbReference type="InterPro" id="IPR056501">
    <property type="entry name" value="NAD-bd_HRPKS_sdrA"/>
</dbReference>
<dbReference type="InterPro" id="IPR049900">
    <property type="entry name" value="PKS_mFAS_DH"/>
</dbReference>
<dbReference type="Gene3D" id="1.10.1200.10">
    <property type="entry name" value="ACP-like"/>
    <property type="match status" value="1"/>
</dbReference>
<dbReference type="GO" id="GO:0004312">
    <property type="term" value="F:fatty acid synthase activity"/>
    <property type="evidence" value="ECO:0007669"/>
    <property type="project" value="TreeGrafter"/>
</dbReference>
<organism evidence="10 11">
    <name type="scientific">Diatrype stigma</name>
    <dbReference type="NCBI Taxonomy" id="117547"/>
    <lineage>
        <taxon>Eukaryota</taxon>
        <taxon>Fungi</taxon>
        <taxon>Dikarya</taxon>
        <taxon>Ascomycota</taxon>
        <taxon>Pezizomycotina</taxon>
        <taxon>Sordariomycetes</taxon>
        <taxon>Xylariomycetidae</taxon>
        <taxon>Xylariales</taxon>
        <taxon>Diatrypaceae</taxon>
        <taxon>Diatrype</taxon>
    </lineage>
</organism>
<feature type="domain" description="PKS/mFAS DH" evidence="9">
    <location>
        <begin position="719"/>
        <end position="1013"/>
    </location>
</feature>
<dbReference type="PANTHER" id="PTHR43775:SF37">
    <property type="entry name" value="SI:DKEY-61P9.11"/>
    <property type="match status" value="1"/>
</dbReference>
<dbReference type="InterPro" id="IPR020841">
    <property type="entry name" value="PKS_Beta-ketoAc_synthase_dom"/>
</dbReference>
<dbReference type="SUPFAM" id="SSF52151">
    <property type="entry name" value="FabD/lysophospholipase-like"/>
    <property type="match status" value="1"/>
</dbReference>
<dbReference type="Pfam" id="PF14765">
    <property type="entry name" value="PS-DH"/>
    <property type="match status" value="1"/>
</dbReference>
<evidence type="ECO:0000313" key="10">
    <source>
        <dbReference type="EMBL" id="KAK7756196.1"/>
    </source>
</evidence>
<dbReference type="GO" id="GO:0016491">
    <property type="term" value="F:oxidoreductase activity"/>
    <property type="evidence" value="ECO:0007669"/>
    <property type="project" value="UniProtKB-KW"/>
</dbReference>
<keyword evidence="11" id="KW-1185">Reference proteome</keyword>
<keyword evidence="1" id="KW-0596">Phosphopantetheine</keyword>
<evidence type="ECO:0000259" key="8">
    <source>
        <dbReference type="PROSITE" id="PS52004"/>
    </source>
</evidence>
<dbReference type="InterPro" id="IPR013968">
    <property type="entry name" value="PKS_KR"/>
</dbReference>
<feature type="active site" description="Proton donor; for dehydratase activity" evidence="6">
    <location>
        <position position="925"/>
    </location>
</feature>
<dbReference type="InterPro" id="IPR014030">
    <property type="entry name" value="Ketoacyl_synth_N"/>
</dbReference>
<keyword evidence="4" id="KW-0560">Oxidoreductase</keyword>
<dbReference type="GO" id="GO:0006633">
    <property type="term" value="P:fatty acid biosynthetic process"/>
    <property type="evidence" value="ECO:0007669"/>
    <property type="project" value="TreeGrafter"/>
</dbReference>
<dbReference type="SUPFAM" id="SSF51735">
    <property type="entry name" value="NAD(P)-binding Rossmann-fold domains"/>
    <property type="match status" value="1"/>
</dbReference>
<proteinExistence type="predicted"/>
<dbReference type="InterPro" id="IPR016035">
    <property type="entry name" value="Acyl_Trfase/lysoPLipase"/>
</dbReference>
<dbReference type="InterPro" id="IPR050091">
    <property type="entry name" value="PKS_NRPS_Biosynth_Enz"/>
</dbReference>
<protein>
    <submittedName>
        <fullName evidence="10">Type I Iterative PKS</fullName>
    </submittedName>
</protein>
<dbReference type="InterPro" id="IPR057326">
    <property type="entry name" value="KR_dom"/>
</dbReference>
<dbReference type="GO" id="GO:0031177">
    <property type="term" value="F:phosphopantetheine binding"/>
    <property type="evidence" value="ECO:0007669"/>
    <property type="project" value="InterPro"/>
</dbReference>
<dbReference type="CDD" id="cd00833">
    <property type="entry name" value="PKS"/>
    <property type="match status" value="1"/>
</dbReference>
<evidence type="ECO:0000259" key="9">
    <source>
        <dbReference type="PROSITE" id="PS52019"/>
    </source>
</evidence>
<dbReference type="InterPro" id="IPR001227">
    <property type="entry name" value="Ac_transferase_dom_sf"/>
</dbReference>
<dbReference type="InterPro" id="IPR020806">
    <property type="entry name" value="PKS_PP-bd"/>
</dbReference>
<dbReference type="InterPro" id="IPR016039">
    <property type="entry name" value="Thiolase-like"/>
</dbReference>
<evidence type="ECO:0000256" key="5">
    <source>
        <dbReference type="ARBA" id="ARBA00023268"/>
    </source>
</evidence>
<dbReference type="Pfam" id="PF08659">
    <property type="entry name" value="KR"/>
    <property type="match status" value="1"/>
</dbReference>
<comment type="caution">
    <text evidence="10">The sequence shown here is derived from an EMBL/GenBank/DDBJ whole genome shotgun (WGS) entry which is preliminary data.</text>
</comment>
<dbReference type="Gene3D" id="3.10.129.110">
    <property type="entry name" value="Polyketide synthase dehydratase"/>
    <property type="match status" value="1"/>
</dbReference>
<evidence type="ECO:0000256" key="4">
    <source>
        <dbReference type="ARBA" id="ARBA00023002"/>
    </source>
</evidence>
<accession>A0AAN9UZ27</accession>
<dbReference type="Pfam" id="PF00698">
    <property type="entry name" value="Acyl_transf_1"/>
    <property type="match status" value="1"/>
</dbReference>
<dbReference type="SUPFAM" id="SSF55048">
    <property type="entry name" value="Probable ACP-binding domain of malonyl-CoA ACP transacylase"/>
    <property type="match status" value="1"/>
</dbReference>
<dbReference type="Pfam" id="PF02801">
    <property type="entry name" value="Ketoacyl-synt_C"/>
    <property type="match status" value="1"/>
</dbReference>
<dbReference type="EMBL" id="JAKJXP020000008">
    <property type="protein sequence ID" value="KAK7756196.1"/>
    <property type="molecule type" value="Genomic_DNA"/>
</dbReference>
<dbReference type="InterPro" id="IPR049552">
    <property type="entry name" value="PKS_DH_N"/>
</dbReference>
<dbReference type="InterPro" id="IPR006162">
    <property type="entry name" value="Ppantetheine_attach_site"/>
</dbReference>
<dbReference type="InterPro" id="IPR014031">
    <property type="entry name" value="Ketoacyl_synth_C"/>
</dbReference>
<dbReference type="PROSITE" id="PS52004">
    <property type="entry name" value="KS3_2"/>
    <property type="match status" value="1"/>
</dbReference>
<dbReference type="Proteomes" id="UP001320420">
    <property type="component" value="Unassembled WGS sequence"/>
</dbReference>
<evidence type="ECO:0000256" key="3">
    <source>
        <dbReference type="ARBA" id="ARBA00022679"/>
    </source>
</evidence>
<evidence type="ECO:0000256" key="6">
    <source>
        <dbReference type="PROSITE-ProRule" id="PRU01363"/>
    </source>
</evidence>
<keyword evidence="2" id="KW-0597">Phosphoprotein</keyword>
<dbReference type="SMART" id="SM00825">
    <property type="entry name" value="PKS_KS"/>
    <property type="match status" value="1"/>
</dbReference>
<dbReference type="Pfam" id="PF00109">
    <property type="entry name" value="ketoacyl-synt"/>
    <property type="match status" value="1"/>
</dbReference>
<evidence type="ECO:0000313" key="11">
    <source>
        <dbReference type="Proteomes" id="UP001320420"/>
    </source>
</evidence>
<dbReference type="SUPFAM" id="SSF53901">
    <property type="entry name" value="Thiolase-like"/>
    <property type="match status" value="1"/>
</dbReference>
<feature type="region of interest" description="C-terminal hotdog fold" evidence="6">
    <location>
        <begin position="860"/>
        <end position="1013"/>
    </location>
</feature>
<dbReference type="Pfam" id="PF23114">
    <property type="entry name" value="NAD-bd_HRPKS_sdrA"/>
    <property type="match status" value="1"/>
</dbReference>
<dbReference type="Gene3D" id="3.30.70.3290">
    <property type="match status" value="1"/>
</dbReference>
<feature type="domain" description="Ketosynthase family 3 (KS3)" evidence="8">
    <location>
        <begin position="1"/>
        <end position="225"/>
    </location>
</feature>
<name>A0AAN9UZ27_9PEZI</name>
<dbReference type="InterPro" id="IPR014043">
    <property type="entry name" value="Acyl_transferase_dom"/>
</dbReference>
<dbReference type="InterPro" id="IPR009081">
    <property type="entry name" value="PP-bd_ACP"/>
</dbReference>